<dbReference type="GO" id="GO:0005524">
    <property type="term" value="F:ATP binding"/>
    <property type="evidence" value="ECO:0007669"/>
    <property type="project" value="InterPro"/>
</dbReference>
<organism evidence="2 3">
    <name type="scientific">Candidatus Methylumidiphilus alinenensis</name>
    <dbReference type="NCBI Taxonomy" id="2202197"/>
    <lineage>
        <taxon>Bacteria</taxon>
        <taxon>Pseudomonadati</taxon>
        <taxon>Pseudomonadota</taxon>
        <taxon>Gammaproteobacteria</taxon>
        <taxon>Methylococcales</taxon>
        <taxon>Candidatus Methylumidiphilus</taxon>
    </lineage>
</organism>
<dbReference type="InterPro" id="IPR027417">
    <property type="entry name" value="P-loop_NTPase"/>
</dbReference>
<protein>
    <submittedName>
        <fullName evidence="2">ATPase</fullName>
    </submittedName>
</protein>
<gene>
    <name evidence="2" type="ORF">DM484_11725</name>
</gene>
<dbReference type="Pfam" id="PF13304">
    <property type="entry name" value="AAA_21"/>
    <property type="match status" value="1"/>
</dbReference>
<accession>A0A2W4SVF6</accession>
<dbReference type="AlphaFoldDB" id="A0A2W4SVF6"/>
<reference evidence="2 3" key="1">
    <citation type="journal article" date="2018" name="Aquat. Microb. Ecol.">
        <title>Gammaproteobacterial methanotrophs dominate.</title>
        <authorList>
            <person name="Rissanen A.J."/>
            <person name="Saarenheimo J."/>
            <person name="Tiirola M."/>
            <person name="Peura S."/>
            <person name="Aalto S.L."/>
            <person name="Karvinen A."/>
            <person name="Nykanen H."/>
        </authorList>
    </citation>
    <scope>NUCLEOTIDE SEQUENCE [LARGE SCALE GENOMIC DNA]</scope>
    <source>
        <strain evidence="2">AMbin10</strain>
    </source>
</reference>
<evidence type="ECO:0000313" key="2">
    <source>
        <dbReference type="EMBL" id="PZN79210.1"/>
    </source>
</evidence>
<dbReference type="PANTHER" id="PTHR43581:SF4">
    <property type="entry name" value="ATP_GTP PHOSPHATASE"/>
    <property type="match status" value="1"/>
</dbReference>
<dbReference type="CDD" id="cd00267">
    <property type="entry name" value="ABC_ATPase"/>
    <property type="match status" value="1"/>
</dbReference>
<dbReference type="GO" id="GO:0016887">
    <property type="term" value="F:ATP hydrolysis activity"/>
    <property type="evidence" value="ECO:0007669"/>
    <property type="project" value="InterPro"/>
</dbReference>
<dbReference type="InterPro" id="IPR003959">
    <property type="entry name" value="ATPase_AAA_core"/>
</dbReference>
<proteinExistence type="predicted"/>
<evidence type="ECO:0000313" key="3">
    <source>
        <dbReference type="Proteomes" id="UP000249396"/>
    </source>
</evidence>
<evidence type="ECO:0000259" key="1">
    <source>
        <dbReference type="Pfam" id="PF13304"/>
    </source>
</evidence>
<dbReference type="InterPro" id="IPR051396">
    <property type="entry name" value="Bact_Antivir_Def_Nuclease"/>
</dbReference>
<dbReference type="PANTHER" id="PTHR43581">
    <property type="entry name" value="ATP/GTP PHOSPHATASE"/>
    <property type="match status" value="1"/>
</dbReference>
<comment type="caution">
    <text evidence="2">The sequence shown here is derived from an EMBL/GenBank/DDBJ whole genome shotgun (WGS) entry which is preliminary data.</text>
</comment>
<dbReference type="SUPFAM" id="SSF52540">
    <property type="entry name" value="P-loop containing nucleoside triphosphate hydrolases"/>
    <property type="match status" value="1"/>
</dbReference>
<dbReference type="EMBL" id="QJPH01000303">
    <property type="protein sequence ID" value="PZN79210.1"/>
    <property type="molecule type" value="Genomic_DNA"/>
</dbReference>
<feature type="domain" description="ATPase AAA-type core" evidence="1">
    <location>
        <begin position="24"/>
        <end position="283"/>
    </location>
</feature>
<dbReference type="Proteomes" id="UP000249396">
    <property type="component" value="Unassembled WGS sequence"/>
</dbReference>
<sequence length="343" mass="39002">MLNRVELRNFGPIAQLDWSSLGKINLVIGGNGSGKTFLLKALYSATRTLEEFKRGNEQRSAAEILANKLRWTFQSEKIGDLVTKGIDERLNCRITFDKRVFKYEFGEKTIKQISILTNNVLPRESNSIFLPSKEVLSLHHIILKSREQDKVFGFDDTYLDLARALRQSTIKGKNYSEFAKSRKSLEAIIGGKVVFDEGLRSWQFKNKNNQKFHIGVTAEGIKKIAILDTLLGNRYLTRNSIIFIDEPESALHPVAISKLLDIIAMLAERGIQFFLASHSYFVVKKLFLIAQEKNFSIPVISATEISATEVEWQVDDLLDGMPDNPIISESIRLYREEVGMVLR</sequence>
<name>A0A2W4SVF6_9GAMM</name>
<dbReference type="Gene3D" id="3.40.50.300">
    <property type="entry name" value="P-loop containing nucleotide triphosphate hydrolases"/>
    <property type="match status" value="1"/>
</dbReference>